<comment type="caution">
    <text evidence="9">The sequence shown here is derived from an EMBL/GenBank/DDBJ whole genome shotgun (WGS) entry which is preliminary data.</text>
</comment>
<dbReference type="Pfam" id="PF06432">
    <property type="entry name" value="GPI2"/>
    <property type="match status" value="1"/>
</dbReference>
<evidence type="ECO:0000256" key="5">
    <source>
        <dbReference type="ARBA" id="ARBA00022692"/>
    </source>
</evidence>
<gene>
    <name evidence="9" type="primary">gpi2</name>
    <name evidence="9" type="ORF">A0H81_01145</name>
</gene>
<evidence type="ECO:0000256" key="7">
    <source>
        <dbReference type="ARBA" id="ARBA00023136"/>
    </source>
</evidence>
<dbReference type="GO" id="GO:0016757">
    <property type="term" value="F:glycosyltransferase activity"/>
    <property type="evidence" value="ECO:0007669"/>
    <property type="project" value="UniProtKB-KW"/>
</dbReference>
<feature type="transmembrane region" description="Helical" evidence="8">
    <location>
        <begin position="116"/>
        <end position="133"/>
    </location>
</feature>
<dbReference type="PANTHER" id="PTHR12982:SF0">
    <property type="entry name" value="PHOSPHATIDYLINOSITOL N-ACETYLGLUCOSAMINYLTRANSFERASE SUBUNIT C"/>
    <property type="match status" value="1"/>
</dbReference>
<feature type="transmembrane region" description="Helical" evidence="8">
    <location>
        <begin position="204"/>
        <end position="222"/>
    </location>
</feature>
<keyword evidence="9" id="KW-0328">Glycosyltransferase</keyword>
<dbReference type="InterPro" id="IPR009450">
    <property type="entry name" value="Plno_GlcNAc_GPI2"/>
</dbReference>
<dbReference type="UniPathway" id="UPA00196"/>
<feature type="transmembrane region" description="Helical" evidence="8">
    <location>
        <begin position="80"/>
        <end position="96"/>
    </location>
</feature>
<evidence type="ECO:0000256" key="1">
    <source>
        <dbReference type="ARBA" id="ARBA00004141"/>
    </source>
</evidence>
<proteinExistence type="inferred from homology"/>
<comment type="subcellular location">
    <subcellularLocation>
        <location evidence="1">Membrane</location>
        <topology evidence="1">Multi-pass membrane protein</topology>
    </subcellularLocation>
</comment>
<comment type="pathway">
    <text evidence="2">Glycolipid biosynthesis; glycosylphosphatidylinositol-anchor biosynthesis.</text>
</comment>
<sequence>MSAESWEAEWERVLWKKKSYPDNFVPRSFLSSLSKNPNFKPYTYWHLVLLSFATSQHLASIFVFLAIFVRLRERLLDPRVLVWASVVVFLAGYVVWEVLDRDNDRAALYTNRAKTVKASILVFLALMSLSPVLKTLTAATSSDSIWALSACLFILNALLADYTPTSAALTIPDDAVNDRLTSVLSMNAAMSSSVVLASRLSDDLSVFALILFSVQLFALFPMLRRRLQGCTTPLQLVLTIAICALSIYLTVALSSTAVYLYCACFASVTFIAPGVLVWAQRYKNEIRGTWDPAVPKVNRRLSIAR</sequence>
<protein>
    <submittedName>
        <fullName evidence="9">Phosphatidylinositol N-acetylglucosaminyltransferase GPI2 subunit</fullName>
    </submittedName>
</protein>
<dbReference type="GO" id="GO:0006506">
    <property type="term" value="P:GPI anchor biosynthetic process"/>
    <property type="evidence" value="ECO:0007669"/>
    <property type="project" value="UniProtKB-UniPathway"/>
</dbReference>
<dbReference type="GO" id="GO:0000506">
    <property type="term" value="C:glycosylphosphatidylinositol-N-acetylglucosaminyltransferase (GPI-GnT) complex"/>
    <property type="evidence" value="ECO:0007669"/>
    <property type="project" value="TreeGrafter"/>
</dbReference>
<keyword evidence="9" id="KW-0808">Transferase</keyword>
<reference evidence="9 10" key="1">
    <citation type="submission" date="2016-03" db="EMBL/GenBank/DDBJ databases">
        <title>Whole genome sequencing of Grifola frondosa 9006-11.</title>
        <authorList>
            <person name="Min B."/>
            <person name="Park H."/>
            <person name="Kim J.-G."/>
            <person name="Cho H."/>
            <person name="Oh Y.-L."/>
            <person name="Kong W.-S."/>
            <person name="Choi I.-G."/>
        </authorList>
    </citation>
    <scope>NUCLEOTIDE SEQUENCE [LARGE SCALE GENOMIC DNA]</scope>
    <source>
        <strain evidence="9 10">9006-11</strain>
    </source>
</reference>
<evidence type="ECO:0000256" key="4">
    <source>
        <dbReference type="ARBA" id="ARBA00022502"/>
    </source>
</evidence>
<feature type="transmembrane region" description="Helical" evidence="8">
    <location>
        <begin position="44"/>
        <end position="68"/>
    </location>
</feature>
<dbReference type="PIRSF" id="PIRSF016104">
    <property type="entry name" value="GPI2"/>
    <property type="match status" value="1"/>
</dbReference>
<evidence type="ECO:0000256" key="8">
    <source>
        <dbReference type="SAM" id="Phobius"/>
    </source>
</evidence>
<keyword evidence="4" id="KW-0337">GPI-anchor biosynthesis</keyword>
<keyword evidence="10" id="KW-1185">Reference proteome</keyword>
<dbReference type="OrthoDB" id="196709at2759"/>
<dbReference type="OMA" id="STSYHAF"/>
<evidence type="ECO:0000256" key="6">
    <source>
        <dbReference type="ARBA" id="ARBA00022989"/>
    </source>
</evidence>
<dbReference type="Proteomes" id="UP000092993">
    <property type="component" value="Unassembled WGS sequence"/>
</dbReference>
<feature type="transmembrane region" description="Helical" evidence="8">
    <location>
        <begin position="258"/>
        <end position="279"/>
    </location>
</feature>
<evidence type="ECO:0000256" key="3">
    <source>
        <dbReference type="ARBA" id="ARBA00008321"/>
    </source>
</evidence>
<dbReference type="PANTHER" id="PTHR12982">
    <property type="entry name" value="PHOSPHATIDYLINOSITOL GLYCAN, CLASS C"/>
    <property type="match status" value="1"/>
</dbReference>
<evidence type="ECO:0000313" key="9">
    <source>
        <dbReference type="EMBL" id="OBZ79790.1"/>
    </source>
</evidence>
<dbReference type="AlphaFoldDB" id="A0A1C7MSC6"/>
<evidence type="ECO:0000256" key="2">
    <source>
        <dbReference type="ARBA" id="ARBA00004687"/>
    </source>
</evidence>
<comment type="similarity">
    <text evidence="3">Belongs to the PIGC family.</text>
</comment>
<name>A0A1C7MSC6_GRIFR</name>
<accession>A0A1C7MSC6</accession>
<keyword evidence="6 8" id="KW-1133">Transmembrane helix</keyword>
<evidence type="ECO:0000313" key="10">
    <source>
        <dbReference type="Proteomes" id="UP000092993"/>
    </source>
</evidence>
<feature type="transmembrane region" description="Helical" evidence="8">
    <location>
        <begin position="234"/>
        <end position="252"/>
    </location>
</feature>
<keyword evidence="7 8" id="KW-0472">Membrane</keyword>
<keyword evidence="5 8" id="KW-0812">Transmembrane</keyword>
<organism evidence="9 10">
    <name type="scientific">Grifola frondosa</name>
    <name type="common">Maitake</name>
    <name type="synonym">Polyporus frondosus</name>
    <dbReference type="NCBI Taxonomy" id="5627"/>
    <lineage>
        <taxon>Eukaryota</taxon>
        <taxon>Fungi</taxon>
        <taxon>Dikarya</taxon>
        <taxon>Basidiomycota</taxon>
        <taxon>Agaricomycotina</taxon>
        <taxon>Agaricomycetes</taxon>
        <taxon>Polyporales</taxon>
        <taxon>Grifolaceae</taxon>
        <taxon>Grifola</taxon>
    </lineage>
</organism>
<dbReference type="STRING" id="5627.A0A1C7MSC6"/>
<dbReference type="EMBL" id="LUGG01000001">
    <property type="protein sequence ID" value="OBZ79790.1"/>
    <property type="molecule type" value="Genomic_DNA"/>
</dbReference>